<evidence type="ECO:0008006" key="3">
    <source>
        <dbReference type="Google" id="ProtNLM"/>
    </source>
</evidence>
<gene>
    <name evidence="1" type="ORF">SCMU_04050</name>
</gene>
<protein>
    <recommendedName>
        <fullName evidence="3">Metallopeptidase family protein</fullName>
    </recommendedName>
</protein>
<accession>A0ABM7PQT9</accession>
<dbReference type="SUPFAM" id="SSF55486">
    <property type="entry name" value="Metalloproteases ('zincins'), catalytic domain"/>
    <property type="match status" value="1"/>
</dbReference>
<sequence length="126" mass="14332">MGMDAAWMTEDEFEEAVDAALEAIPRRIAKHMDNVAVFIEDHYIPRRGDDPDVVLLGLYEGIPLTERGEWYAAGSLPDRITIFREPILEICSSRDEVIEEITVTVVHEFAHHFGIDDARLHELGWG</sequence>
<dbReference type="CDD" id="cd12952">
    <property type="entry name" value="MMP_ACEL2062"/>
    <property type="match status" value="1"/>
</dbReference>
<dbReference type="Gene3D" id="3.30.2010.20">
    <property type="match status" value="1"/>
</dbReference>
<dbReference type="EMBL" id="AP024525">
    <property type="protein sequence ID" value="BCT74563.1"/>
    <property type="molecule type" value="Genomic_DNA"/>
</dbReference>
<proteinExistence type="predicted"/>
<dbReference type="InterPro" id="IPR038555">
    <property type="entry name" value="Zincin_1_sf"/>
</dbReference>
<reference evidence="1 2" key="1">
    <citation type="journal article" date="2021" name="J. Biosci. Bioeng.">
        <title>Identification and characterization of a chc gene cluster responsible for the aromatization pathway of cyclohexanecarboxylate degradation in Sinomonas cyclohexanicum ATCC 51369.</title>
        <authorList>
            <person name="Yamamoto T."/>
            <person name="Hasegawa Y."/>
            <person name="Lau P.C.K."/>
            <person name="Iwaki H."/>
        </authorList>
    </citation>
    <scope>NUCLEOTIDE SEQUENCE [LARGE SCALE GENOMIC DNA]</scope>
    <source>
        <strain evidence="1 2">ATCC 51369</strain>
    </source>
</reference>
<dbReference type="Pfam" id="PF06262">
    <property type="entry name" value="Zincin_1"/>
    <property type="match status" value="1"/>
</dbReference>
<keyword evidence="2" id="KW-1185">Reference proteome</keyword>
<name>A0ABM7PQT9_SINCY</name>
<evidence type="ECO:0000313" key="2">
    <source>
        <dbReference type="Proteomes" id="UP001319861"/>
    </source>
</evidence>
<evidence type="ECO:0000313" key="1">
    <source>
        <dbReference type="EMBL" id="BCT74563.1"/>
    </source>
</evidence>
<dbReference type="Proteomes" id="UP001319861">
    <property type="component" value="Chromosome"/>
</dbReference>
<dbReference type="InterPro" id="IPR010428">
    <property type="entry name" value="Zincin_1"/>
</dbReference>
<organism evidence="1 2">
    <name type="scientific">Sinomonas cyclohexanicum</name>
    <name type="common">Corynebacterium cyclohexanicum</name>
    <dbReference type="NCBI Taxonomy" id="322009"/>
    <lineage>
        <taxon>Bacteria</taxon>
        <taxon>Bacillati</taxon>
        <taxon>Actinomycetota</taxon>
        <taxon>Actinomycetes</taxon>
        <taxon>Micrococcales</taxon>
        <taxon>Micrococcaceae</taxon>
        <taxon>Sinomonas</taxon>
    </lineage>
</organism>